<gene>
    <name evidence="1" type="ORF">EDD36DRAFT_75157</name>
</gene>
<sequence>MANNNGTTSAHDQETHSAGDVLARLSRQAIISPEETEFKAGWDTWISRYHNMAEAADVLMNMSRQSMDRSDSTITAESTVSVRTQESPESTWFHALLQEQPLRDFIRLGLKTASLDRAAERKIELVLLVMTARSCVQEACWYLDENDWDIQRAISQYQSDEMQRIINPSQLYLQLNRQATSITSQNFNERMLFIAVPTSHNGKFFPGQFDVNNSEHLRALNQWQADMTRMLRGPPIIPDIVRKGYSPVEQRFMRNRFANDITAFQNGGLANWVAITKEFNDVFQGRYVPGETNPCPERMRGSITNYMIRHFRQGQTGQVLANYNAALRILAVREQEQGEYDAVRARSMPTASILEWDSWDSSSDDAMDWE</sequence>
<evidence type="ECO:0000313" key="1">
    <source>
        <dbReference type="EMBL" id="KAI1609568.1"/>
    </source>
</evidence>
<dbReference type="AlphaFoldDB" id="A0AAN6DPB9"/>
<evidence type="ECO:0000313" key="2">
    <source>
        <dbReference type="Proteomes" id="UP001203852"/>
    </source>
</evidence>
<protein>
    <submittedName>
        <fullName evidence="1">Uncharacterized protein</fullName>
    </submittedName>
</protein>
<dbReference type="Proteomes" id="UP001203852">
    <property type="component" value="Unassembled WGS sequence"/>
</dbReference>
<proteinExistence type="predicted"/>
<comment type="caution">
    <text evidence="1">The sequence shown here is derived from an EMBL/GenBank/DDBJ whole genome shotgun (WGS) entry which is preliminary data.</text>
</comment>
<organism evidence="1 2">
    <name type="scientific">Exophiala viscosa</name>
    <dbReference type="NCBI Taxonomy" id="2486360"/>
    <lineage>
        <taxon>Eukaryota</taxon>
        <taxon>Fungi</taxon>
        <taxon>Dikarya</taxon>
        <taxon>Ascomycota</taxon>
        <taxon>Pezizomycotina</taxon>
        <taxon>Eurotiomycetes</taxon>
        <taxon>Chaetothyriomycetidae</taxon>
        <taxon>Chaetothyriales</taxon>
        <taxon>Herpotrichiellaceae</taxon>
        <taxon>Exophiala</taxon>
    </lineage>
</organism>
<reference evidence="1" key="1">
    <citation type="journal article" date="2022" name="bioRxiv">
        <title>Deciphering the potential niche of two novel black yeast fungi from a biological soil crust based on their genomes, phenotypes, and melanin regulation.</title>
        <authorList>
            <consortium name="DOE Joint Genome Institute"/>
            <person name="Carr E.C."/>
            <person name="Barton Q."/>
            <person name="Grambo S."/>
            <person name="Sullivan M."/>
            <person name="Renfro C.M."/>
            <person name="Kuo A."/>
            <person name="Pangilinan J."/>
            <person name="Lipzen A."/>
            <person name="Keymanesh K."/>
            <person name="Savage E."/>
            <person name="Barry K."/>
            <person name="Grigoriev I.V."/>
            <person name="Riekhof W.R."/>
            <person name="Harris S.S."/>
        </authorList>
    </citation>
    <scope>NUCLEOTIDE SEQUENCE</scope>
    <source>
        <strain evidence="1">JF 03-4F</strain>
    </source>
</reference>
<keyword evidence="2" id="KW-1185">Reference proteome</keyword>
<dbReference type="EMBL" id="MU404360">
    <property type="protein sequence ID" value="KAI1609568.1"/>
    <property type="molecule type" value="Genomic_DNA"/>
</dbReference>
<accession>A0AAN6DPB9</accession>
<name>A0AAN6DPB9_9EURO</name>